<dbReference type="Pfam" id="PF10384">
    <property type="entry name" value="Scm3"/>
    <property type="match status" value="1"/>
</dbReference>
<dbReference type="PANTHER" id="PTHR15992">
    <property type="entry name" value="HOLLIDAY JUNCTION RECOGNITION PROTEIN"/>
    <property type="match status" value="1"/>
</dbReference>
<proteinExistence type="predicted"/>
<keyword evidence="2" id="KW-0238">DNA-binding</keyword>
<dbReference type="Pfam" id="PF12346">
    <property type="entry name" value="HJURP_mid"/>
    <property type="match status" value="1"/>
</dbReference>
<feature type="region of interest" description="Disordered" evidence="4">
    <location>
        <begin position="153"/>
        <end position="173"/>
    </location>
</feature>
<dbReference type="InterPro" id="IPR018465">
    <property type="entry name" value="Scm3/HJURP"/>
</dbReference>
<feature type="region of interest" description="Disordered" evidence="4">
    <location>
        <begin position="637"/>
        <end position="696"/>
    </location>
</feature>
<feature type="region of interest" description="Disordered" evidence="4">
    <location>
        <begin position="301"/>
        <end position="324"/>
    </location>
</feature>
<keyword evidence="3" id="KW-0539">Nucleus</keyword>
<dbReference type="InterPro" id="IPR022102">
    <property type="entry name" value="HJURP_C"/>
</dbReference>
<dbReference type="RefSeq" id="XP_060049807.1">
    <property type="nucleotide sequence ID" value="XM_060193824.1"/>
</dbReference>
<keyword evidence="7" id="KW-1185">Reference proteome</keyword>
<evidence type="ECO:0000259" key="6">
    <source>
        <dbReference type="Pfam" id="PF12347"/>
    </source>
</evidence>
<reference evidence="8" key="1">
    <citation type="submission" date="2025-08" db="UniProtKB">
        <authorList>
            <consortium name="RefSeq"/>
        </authorList>
    </citation>
    <scope>IDENTIFICATION</scope>
</reference>
<feature type="domain" description="Holliday junction regulator protein family C-terminal" evidence="6">
    <location>
        <begin position="529"/>
        <end position="584"/>
    </location>
</feature>
<feature type="domain" description="Holliday junction regulator protein family C-terminal" evidence="6">
    <location>
        <begin position="398"/>
        <end position="456"/>
    </location>
</feature>
<evidence type="ECO:0000313" key="8">
    <source>
        <dbReference type="RefSeq" id="XP_060049807.1"/>
    </source>
</evidence>
<feature type="region of interest" description="Disordered" evidence="4">
    <location>
        <begin position="190"/>
        <end position="228"/>
    </location>
</feature>
<feature type="compositionally biased region" description="Basic and acidic residues" evidence="4">
    <location>
        <begin position="686"/>
        <end position="696"/>
    </location>
</feature>
<dbReference type="GeneID" id="103111245"/>
<comment type="subcellular location">
    <subcellularLocation>
        <location evidence="1">Nucleus</location>
    </subcellularLocation>
</comment>
<protein>
    <submittedName>
        <fullName evidence="8">Holliday junction recognition protein</fullName>
    </submittedName>
</protein>
<dbReference type="Pfam" id="PF12347">
    <property type="entry name" value="HJURP_C"/>
    <property type="match status" value="2"/>
</dbReference>
<dbReference type="Proteomes" id="UP001652624">
    <property type="component" value="Chromosome 7"/>
</dbReference>
<evidence type="ECO:0000256" key="4">
    <source>
        <dbReference type="SAM" id="MobiDB-lite"/>
    </source>
</evidence>
<gene>
    <name evidence="8" type="primary">HJURP</name>
</gene>
<evidence type="ECO:0000259" key="5">
    <source>
        <dbReference type="Pfam" id="PF12346"/>
    </source>
</evidence>
<sequence>MEGDSLLQALGASRRRFQKQMQRLFAKYDQAFEDAPVVQMTTLTYQTPQGLRIWGGRLVKEMNQGQIQDLPRKMVDRNEDPVQASASGSPPPCMLEGADVDSCDMEATFSQEHRDAGTLEPVLLLSPLKNELRRKYLTQVDLLLREDCCAEGTNDGEEKDTPGALVHSPTSPSSPACGCNRCVAAESPGGLSQLPSPPGENHVPSPHSSDTASVPRSDRPSFPGACGHSLKHGQSLEADDSDICNVTISELYAGMLHSMSRLLGSKPSCIISTKTSILRHWGSRGRAKHRSRLNKTFCRVGRPPRRTLKGTPPPTSEPAQERGPLRDCQNLLPVTGHETNFQMDTALLEAGPAQLHRVSPVWGELEKNPQKYPPLARRDPRAGRHHDQENPYVTLKSLISPVKIVSKRGFLQSEGRSRSREIEVQFNHLYQDFSLHPRAVPMLLPGPSAVEVYSGGSPSSRVPPAFGSHQLGTPIRKTSSKRLSKTFENPGSGRCREAGAHFSPSSSKMEAVQSLGLRVSGTDLGMFQKSVSPRRTLSLPLNWGREHYEDIKASFDRLHQKYCQKSPRQPEAPSCSGSAPERASVEAPHPRGDWLGQSKPGSGCQGPPRLSWPQWHIKSPLCPTVEAPLSALLPVARIGPDSPAKRPRLSDPHGYGRWAGSHSSQTSRRAGPVVLEEAGSLSPNGGERKRKERPVF</sequence>
<evidence type="ECO:0000256" key="2">
    <source>
        <dbReference type="ARBA" id="ARBA00023125"/>
    </source>
</evidence>
<evidence type="ECO:0000313" key="7">
    <source>
        <dbReference type="Proteomes" id="UP001652624"/>
    </source>
</evidence>
<dbReference type="Gene3D" id="6.10.250.2320">
    <property type="match status" value="1"/>
</dbReference>
<accession>A0ABM3XLV8</accession>
<feature type="domain" description="Holliday junction recognition protein HJURP central" evidence="5">
    <location>
        <begin position="259"/>
        <end position="372"/>
    </location>
</feature>
<evidence type="ECO:0000256" key="1">
    <source>
        <dbReference type="ARBA" id="ARBA00004123"/>
    </source>
</evidence>
<name>A0ABM3XLV8_ERIEU</name>
<feature type="region of interest" description="Disordered" evidence="4">
    <location>
        <begin position="563"/>
        <end position="610"/>
    </location>
</feature>
<dbReference type="PANTHER" id="PTHR15992:SF5">
    <property type="entry name" value="HOLLIDAY JUNCTION RECOGNITION PROTEIN"/>
    <property type="match status" value="1"/>
</dbReference>
<evidence type="ECO:0000256" key="3">
    <source>
        <dbReference type="ARBA" id="ARBA00023242"/>
    </source>
</evidence>
<organism evidence="7 8">
    <name type="scientific">Erinaceus europaeus</name>
    <name type="common">Western European hedgehog</name>
    <dbReference type="NCBI Taxonomy" id="9365"/>
    <lineage>
        <taxon>Eukaryota</taxon>
        <taxon>Metazoa</taxon>
        <taxon>Chordata</taxon>
        <taxon>Craniata</taxon>
        <taxon>Vertebrata</taxon>
        <taxon>Euteleostomi</taxon>
        <taxon>Mammalia</taxon>
        <taxon>Eutheria</taxon>
        <taxon>Laurasiatheria</taxon>
        <taxon>Eulipotyphla</taxon>
        <taxon>Erinaceidae</taxon>
        <taxon>Erinaceinae</taxon>
        <taxon>Erinaceus</taxon>
    </lineage>
</organism>
<dbReference type="InterPro" id="IPR021052">
    <property type="entry name" value="HJURP_central_dom"/>
</dbReference>